<keyword evidence="2 6" id="KW-0819">tRNA processing</keyword>
<keyword evidence="1 6" id="KW-0808">Transferase</keyword>
<dbReference type="SUPFAM" id="SSF53067">
    <property type="entry name" value="Actin-like ATPase domain"/>
    <property type="match status" value="3"/>
</dbReference>
<dbReference type="STRING" id="145388.A0A0D2K7H2"/>
<feature type="compositionally biased region" description="Low complexity" evidence="7">
    <location>
        <begin position="421"/>
        <end position="432"/>
    </location>
</feature>
<dbReference type="Proteomes" id="UP000054498">
    <property type="component" value="Unassembled WGS sequence"/>
</dbReference>
<evidence type="ECO:0000256" key="7">
    <source>
        <dbReference type="SAM" id="MobiDB-lite"/>
    </source>
</evidence>
<dbReference type="GO" id="GO:0061711">
    <property type="term" value="F:tRNA N(6)-L-threonylcarbamoyladenine synthase activity"/>
    <property type="evidence" value="ECO:0007669"/>
    <property type="project" value="UniProtKB-EC"/>
</dbReference>
<dbReference type="Pfam" id="PF00814">
    <property type="entry name" value="TsaD"/>
    <property type="match status" value="2"/>
</dbReference>
<reference evidence="9 10" key="1">
    <citation type="journal article" date="2013" name="BMC Genomics">
        <title>Reconstruction of the lipid metabolism for the microalga Monoraphidium neglectum from its genome sequence reveals characteristics suitable for biofuel production.</title>
        <authorList>
            <person name="Bogen C."/>
            <person name="Al-Dilaimi A."/>
            <person name="Albersmeier A."/>
            <person name="Wichmann J."/>
            <person name="Grundmann M."/>
            <person name="Rupp O."/>
            <person name="Lauersen K.J."/>
            <person name="Blifernez-Klassen O."/>
            <person name="Kalinowski J."/>
            <person name="Goesmann A."/>
            <person name="Mussgnug J.H."/>
            <person name="Kruse O."/>
        </authorList>
    </citation>
    <scope>NUCLEOTIDE SEQUENCE [LARGE SCALE GENOMIC DNA]</scope>
    <source>
        <strain evidence="9 10">SAG 48.87</strain>
    </source>
</reference>
<evidence type="ECO:0000256" key="4">
    <source>
        <dbReference type="ARBA" id="ARBA00023315"/>
    </source>
</evidence>
<comment type="subunit">
    <text evidence="6">Homodimer.</text>
</comment>
<protein>
    <recommendedName>
        <fullName evidence="6">Glycoprotease 1</fullName>
    </recommendedName>
</protein>
<keyword evidence="4 6" id="KW-0012">Acyltransferase</keyword>
<proteinExistence type="inferred from homology"/>
<dbReference type="PANTHER" id="PTHR11735">
    <property type="entry name" value="TRNA N6-ADENOSINE THREONYLCARBAMOYLTRANSFERASE"/>
    <property type="match status" value="1"/>
</dbReference>
<dbReference type="GeneID" id="25734652"/>
<dbReference type="InterPro" id="IPR000905">
    <property type="entry name" value="Gcp-like_dom"/>
</dbReference>
<evidence type="ECO:0000259" key="8">
    <source>
        <dbReference type="Pfam" id="PF00814"/>
    </source>
</evidence>
<evidence type="ECO:0000256" key="3">
    <source>
        <dbReference type="ARBA" id="ARBA00022723"/>
    </source>
</evidence>
<dbReference type="RefSeq" id="XP_013905202.1">
    <property type="nucleotide sequence ID" value="XM_014049748.1"/>
</dbReference>
<dbReference type="CDD" id="cd24134">
    <property type="entry name" value="ASKHA_NBD_OSGEPL1_QRI7_euk"/>
    <property type="match status" value="1"/>
</dbReference>
<keyword evidence="3 6" id="KW-0479">Metal-binding</keyword>
<evidence type="ECO:0000256" key="1">
    <source>
        <dbReference type="ARBA" id="ARBA00022679"/>
    </source>
</evidence>
<dbReference type="GO" id="GO:0002949">
    <property type="term" value="P:tRNA threonylcarbamoyladenosine modification"/>
    <property type="evidence" value="ECO:0007669"/>
    <property type="project" value="UniProtKB-UniRule"/>
</dbReference>
<dbReference type="InterPro" id="IPR022450">
    <property type="entry name" value="TsaD"/>
</dbReference>
<dbReference type="EMBL" id="KK100404">
    <property type="protein sequence ID" value="KIZ06183.1"/>
    <property type="molecule type" value="Genomic_DNA"/>
</dbReference>
<evidence type="ECO:0000313" key="10">
    <source>
        <dbReference type="Proteomes" id="UP000054498"/>
    </source>
</evidence>
<evidence type="ECO:0000256" key="5">
    <source>
        <dbReference type="ARBA" id="ARBA00048117"/>
    </source>
</evidence>
<gene>
    <name evidence="6" type="primary">GCP1</name>
    <name evidence="9" type="ORF">MNEG_1774</name>
</gene>
<comment type="subcellular location">
    <subcellularLocation>
        <location evidence="6">Mitochondrion</location>
    </subcellularLocation>
</comment>
<feature type="region of interest" description="Disordered" evidence="7">
    <location>
        <begin position="287"/>
        <end position="317"/>
    </location>
</feature>
<dbReference type="GO" id="GO:0046872">
    <property type="term" value="F:metal ion binding"/>
    <property type="evidence" value="ECO:0007669"/>
    <property type="project" value="UniProtKB-KW"/>
</dbReference>
<feature type="region of interest" description="Disordered" evidence="7">
    <location>
        <begin position="410"/>
        <end position="432"/>
    </location>
</feature>
<keyword evidence="6" id="KW-0496">Mitochondrion</keyword>
<keyword evidence="9" id="KW-0378">Hydrolase</keyword>
<dbReference type="InterPro" id="IPR043129">
    <property type="entry name" value="ATPase_NBD"/>
</dbReference>
<evidence type="ECO:0000313" key="9">
    <source>
        <dbReference type="EMBL" id="KIZ06183.1"/>
    </source>
</evidence>
<evidence type="ECO:0000256" key="2">
    <source>
        <dbReference type="ARBA" id="ARBA00022694"/>
    </source>
</evidence>
<comment type="function">
    <text evidence="6">Required for the formation of a threonylcarbamoyl group on adenosine at position 37 (t(6)A37) in mitochondrial tRNAs that read codons beginning with adenine. Probably involved in the transfer of the threonylcarbamoyl moiety of threonylcarbamoyl-AMP (TC-AMP) to the N6 group of A37. Involved in mitochondrial genome maintenance.</text>
</comment>
<comment type="cofactor">
    <cofactor evidence="6">
        <name>a divalent metal cation</name>
        <dbReference type="ChEBI" id="CHEBI:60240"/>
    </cofactor>
    <text evidence="6">Binds 1 divalent metal cation per subunit.</text>
</comment>
<evidence type="ECO:0000256" key="6">
    <source>
        <dbReference type="HAMAP-Rule" id="MF_03179"/>
    </source>
</evidence>
<dbReference type="AlphaFoldDB" id="A0A0D2K7H2"/>
<dbReference type="GO" id="GO:0016787">
    <property type="term" value="F:hydrolase activity"/>
    <property type="evidence" value="ECO:0007669"/>
    <property type="project" value="UniProtKB-KW"/>
</dbReference>
<comment type="catalytic activity">
    <reaction evidence="5 6">
        <text>L-threonylcarbamoyladenylate + adenosine(37) in tRNA = N(6)-L-threonylcarbamoyladenosine(37) in tRNA + AMP + H(+)</text>
        <dbReference type="Rhea" id="RHEA:37059"/>
        <dbReference type="Rhea" id="RHEA-COMP:10162"/>
        <dbReference type="Rhea" id="RHEA-COMP:10163"/>
        <dbReference type="ChEBI" id="CHEBI:15378"/>
        <dbReference type="ChEBI" id="CHEBI:73682"/>
        <dbReference type="ChEBI" id="CHEBI:74411"/>
        <dbReference type="ChEBI" id="CHEBI:74418"/>
        <dbReference type="ChEBI" id="CHEBI:456215"/>
        <dbReference type="EC" id="2.3.1.234"/>
    </reaction>
</comment>
<feature type="compositionally biased region" description="Low complexity" evidence="7">
    <location>
        <begin position="298"/>
        <end position="310"/>
    </location>
</feature>
<dbReference type="PANTHER" id="PTHR11735:SF6">
    <property type="entry name" value="TRNA N6-ADENOSINE THREONYLCARBAMOYLTRANSFERASE, MITOCHONDRIAL"/>
    <property type="match status" value="1"/>
</dbReference>
<dbReference type="Gene3D" id="3.30.420.40">
    <property type="match status" value="2"/>
</dbReference>
<feature type="domain" description="Gcp-like" evidence="8">
    <location>
        <begin position="22"/>
        <end position="130"/>
    </location>
</feature>
<dbReference type="HAMAP" id="MF_01445">
    <property type="entry name" value="TsaD"/>
    <property type="match status" value="1"/>
</dbReference>
<organism evidence="9 10">
    <name type="scientific">Monoraphidium neglectum</name>
    <dbReference type="NCBI Taxonomy" id="145388"/>
    <lineage>
        <taxon>Eukaryota</taxon>
        <taxon>Viridiplantae</taxon>
        <taxon>Chlorophyta</taxon>
        <taxon>core chlorophytes</taxon>
        <taxon>Chlorophyceae</taxon>
        <taxon>CS clade</taxon>
        <taxon>Sphaeropleales</taxon>
        <taxon>Selenastraceae</taxon>
        <taxon>Monoraphidium</taxon>
    </lineage>
</organism>
<feature type="region of interest" description="Disordered" evidence="7">
    <location>
        <begin position="446"/>
        <end position="487"/>
    </location>
</feature>
<keyword evidence="10" id="KW-1185">Reference proteome</keyword>
<dbReference type="GO" id="GO:0005739">
    <property type="term" value="C:mitochondrion"/>
    <property type="evidence" value="ECO:0007669"/>
    <property type="project" value="UniProtKB-SubCell"/>
</dbReference>
<dbReference type="PRINTS" id="PR00789">
    <property type="entry name" value="OSIALOPTASE"/>
</dbReference>
<sequence length="487" mass="49202">MLGIESSCDDTAAAVVTSDGRVLGEAIAGQAAIHAPYGGVHPALASQAHAAAIDRVVADALSRAGLSQHDLSAVAVTVGPGLSLCLDVGVRKARAVSRAAALPLVPVHHMEAHTLVARLAGLAAHAASGGDGGGVLRDGEPAPAFPFLCLLVSGGHNLLVVVRGVGDYLQLGSTLDDALGEAYDKVARMLGLELNPHGGAALEAAARLGDASRYALSVPMQKHANCDFSFAGLKTGVRLCIESELPPEGDPGRQQAVADIAASFQSVATQHLCQRVRRGIGWARDSLQGGSSAGSGGSSNSSSSSSSSSDGGSGSGLDGSAAALRHLVVAGGVASNQYIRQQLAQVAEAAGLQLVVPPARWCTDNGVMVAWAGIERYRLGLYQPPLGPLQLAAGEEQEWVDLRPRWPLTAEKHGGSTPQVRSSKAASSMARSLTDETRDALATLGSAAAGEAEEATRLAGGGAGAERQWASTKTAAGEAGVGAASCL</sequence>
<dbReference type="KEGG" id="mng:MNEG_1774"/>
<dbReference type="InterPro" id="IPR017861">
    <property type="entry name" value="KAE1/TsaD"/>
</dbReference>
<dbReference type="OrthoDB" id="10259622at2759"/>
<accession>A0A0D2K7H2</accession>
<comment type="similarity">
    <text evidence="6">Belongs to the KAE1 / TsaD family.</text>
</comment>
<dbReference type="NCBIfam" id="TIGR00329">
    <property type="entry name" value="gcp_kae1"/>
    <property type="match status" value="1"/>
</dbReference>
<name>A0A0D2K7H2_9CHLO</name>
<feature type="domain" description="Gcp-like" evidence="8">
    <location>
        <begin position="142"/>
        <end position="371"/>
    </location>
</feature>